<proteinExistence type="predicted"/>
<evidence type="ECO:0000313" key="1">
    <source>
        <dbReference type="EMBL" id="SVB84660.1"/>
    </source>
</evidence>
<accession>A0A382HBK1</accession>
<reference evidence="1" key="1">
    <citation type="submission" date="2018-05" db="EMBL/GenBank/DDBJ databases">
        <authorList>
            <person name="Lanie J.A."/>
            <person name="Ng W.-L."/>
            <person name="Kazmierczak K.M."/>
            <person name="Andrzejewski T.M."/>
            <person name="Davidsen T.M."/>
            <person name="Wayne K.J."/>
            <person name="Tettelin H."/>
            <person name="Glass J.I."/>
            <person name="Rusch D."/>
            <person name="Podicherti R."/>
            <person name="Tsui H.-C.T."/>
            <person name="Winkler M.E."/>
        </authorList>
    </citation>
    <scope>NUCLEOTIDE SEQUENCE</scope>
</reference>
<organism evidence="1">
    <name type="scientific">marine metagenome</name>
    <dbReference type="NCBI Taxonomy" id="408172"/>
    <lineage>
        <taxon>unclassified sequences</taxon>
        <taxon>metagenomes</taxon>
        <taxon>ecological metagenomes</taxon>
    </lineage>
</organism>
<name>A0A382HBK1_9ZZZZ</name>
<protein>
    <submittedName>
        <fullName evidence="1">Uncharacterized protein</fullName>
    </submittedName>
</protein>
<gene>
    <name evidence="1" type="ORF">METZ01_LOCUS237514</name>
</gene>
<dbReference type="EMBL" id="UINC01060296">
    <property type="protein sequence ID" value="SVB84660.1"/>
    <property type="molecule type" value="Genomic_DNA"/>
</dbReference>
<dbReference type="AlphaFoldDB" id="A0A382HBK1"/>
<sequence length="95" mass="11193">MKRTKKPGPIDGYIIEIEIPSKWYKSKKIWNGVSCEIHSVWGTSDDHEYGKKELEEKFSQVEEYTPPSATMPNLGLLNWIDDEWTKYKEKEVVEE</sequence>
<feature type="non-terminal residue" evidence="1">
    <location>
        <position position="95"/>
    </location>
</feature>